<dbReference type="PANTHER" id="PTHR33110">
    <property type="entry name" value="F-BOX/KELCH-REPEAT PROTEIN-RELATED"/>
    <property type="match status" value="1"/>
</dbReference>
<sequence length="100" mass="11528">MYHPSILAMANDKCSVPKDWAELNLDLLPLIAHKLGDIIDFIRFRAVCKQWRLATNLSDNPPQFPWLMMLELNRNSNISFHAIPSDNFFSINELVTTKIS</sequence>
<dbReference type="OrthoDB" id="692719at2759"/>
<protein>
    <submittedName>
        <fullName evidence="1">F-box protein</fullName>
    </submittedName>
</protein>
<keyword evidence="2" id="KW-1185">Reference proteome</keyword>
<dbReference type="InterPro" id="IPR036047">
    <property type="entry name" value="F-box-like_dom_sf"/>
</dbReference>
<reference evidence="1" key="1">
    <citation type="submission" date="2020-01" db="EMBL/GenBank/DDBJ databases">
        <title>Genome sequence of Kobresia littledalei, the first chromosome-level genome in the family Cyperaceae.</title>
        <authorList>
            <person name="Qu G."/>
        </authorList>
    </citation>
    <scope>NUCLEOTIDE SEQUENCE</scope>
    <source>
        <strain evidence="1">C.B.Clarke</strain>
        <tissue evidence="1">Leaf</tissue>
    </source>
</reference>
<organism evidence="1 2">
    <name type="scientific">Carex littledalei</name>
    <dbReference type="NCBI Taxonomy" id="544730"/>
    <lineage>
        <taxon>Eukaryota</taxon>
        <taxon>Viridiplantae</taxon>
        <taxon>Streptophyta</taxon>
        <taxon>Embryophyta</taxon>
        <taxon>Tracheophyta</taxon>
        <taxon>Spermatophyta</taxon>
        <taxon>Magnoliopsida</taxon>
        <taxon>Liliopsida</taxon>
        <taxon>Poales</taxon>
        <taxon>Cyperaceae</taxon>
        <taxon>Cyperoideae</taxon>
        <taxon>Cariceae</taxon>
        <taxon>Carex</taxon>
        <taxon>Carex subgen. Euthyceras</taxon>
    </lineage>
</organism>
<proteinExistence type="predicted"/>
<dbReference type="Gene3D" id="1.20.1280.50">
    <property type="match status" value="1"/>
</dbReference>
<dbReference type="AlphaFoldDB" id="A0A833RI34"/>
<dbReference type="EMBL" id="SWLB01000008">
    <property type="protein sequence ID" value="KAF3335378.1"/>
    <property type="molecule type" value="Genomic_DNA"/>
</dbReference>
<evidence type="ECO:0000313" key="2">
    <source>
        <dbReference type="Proteomes" id="UP000623129"/>
    </source>
</evidence>
<name>A0A833RI34_9POAL</name>
<comment type="caution">
    <text evidence="1">The sequence shown here is derived from an EMBL/GenBank/DDBJ whole genome shotgun (WGS) entry which is preliminary data.</text>
</comment>
<evidence type="ECO:0000313" key="1">
    <source>
        <dbReference type="EMBL" id="KAF3335378.1"/>
    </source>
</evidence>
<dbReference type="SUPFAM" id="SSF81383">
    <property type="entry name" value="F-box domain"/>
    <property type="match status" value="1"/>
</dbReference>
<gene>
    <name evidence="1" type="ORF">FCM35_KLT19885</name>
</gene>
<dbReference type="Proteomes" id="UP000623129">
    <property type="component" value="Unassembled WGS sequence"/>
</dbReference>
<accession>A0A833RI34</accession>